<protein>
    <recommendedName>
        <fullName evidence="3">MULE transposase domain-containing protein</fullName>
    </recommendedName>
</protein>
<gene>
    <name evidence="1" type="ORF">POJ06DRAFT_282757</name>
</gene>
<keyword evidence="2" id="KW-1185">Reference proteome</keyword>
<dbReference type="Proteomes" id="UP001217417">
    <property type="component" value="Unassembled WGS sequence"/>
</dbReference>
<dbReference type="GeneID" id="80885220"/>
<reference evidence="1" key="1">
    <citation type="submission" date="2023-03" db="EMBL/GenBank/DDBJ databases">
        <title>Near-Complete genome sequence of Lipomyces tetrasporous NRRL Y-64009, an oleaginous yeast capable of growing on lignocellulosic hydrolysates.</title>
        <authorList>
            <consortium name="Lawrence Berkeley National Laboratory"/>
            <person name="Jagtap S.S."/>
            <person name="Liu J.-J."/>
            <person name="Walukiewicz H.E."/>
            <person name="Pangilinan J."/>
            <person name="Lipzen A."/>
            <person name="Ahrendt S."/>
            <person name="Koriabine M."/>
            <person name="Cobaugh K."/>
            <person name="Salamov A."/>
            <person name="Yoshinaga Y."/>
            <person name="Ng V."/>
            <person name="Daum C."/>
            <person name="Grigoriev I.V."/>
            <person name="Slininger P.J."/>
            <person name="Dien B.S."/>
            <person name="Jin Y.-S."/>
            <person name="Rao C.V."/>
        </authorList>
    </citation>
    <scope>NUCLEOTIDE SEQUENCE</scope>
    <source>
        <strain evidence="1">NRRL Y-64009</strain>
    </source>
</reference>
<evidence type="ECO:0000313" key="2">
    <source>
        <dbReference type="Proteomes" id="UP001217417"/>
    </source>
</evidence>
<dbReference type="AlphaFoldDB" id="A0AAD7QPK5"/>
<dbReference type="RefSeq" id="XP_056042330.1">
    <property type="nucleotide sequence ID" value="XM_056190054.1"/>
</dbReference>
<evidence type="ECO:0008006" key="3">
    <source>
        <dbReference type="Google" id="ProtNLM"/>
    </source>
</evidence>
<evidence type="ECO:0000313" key="1">
    <source>
        <dbReference type="EMBL" id="KAJ8098880.1"/>
    </source>
</evidence>
<sequence>MVITRQQVYNVWLSSIRIQWERDPINDFLSAQLLIGEQDGYQLVEGLQEPGVSLAFVTPCFSDTRYFVDSTFNTNKHGYELYCVLTEYDFVSLPLSYLLLDTRGIREEGKRGSRLIAWFTALRDAGLKPNVVHTDKDFAEVTAASLVNNPAYKHHLCLWHSLRAIDQHITGRKKNTGAHSVENAKNSIWKGALPEYLHFLSDESEWILSNESGKKLCTREQAAKLRAMIVVNDGAEHPRALVYETYEEIHASSIHEMLDYCRSIGQPKIFRCFWINWYRPEYAQVGSRSRWEIASIGRRGSDAIIPTSRTAMRLERLCFPFIKPRLDVLCYVLFIDLVPSRVHLRLRVKAGREVPSAYKDFVQVWRRCALAIDCTTVLKPDELARFVSPGRFPPSLSLLVRPRSGRDGPLGWRAGWFGCPCLRALAGSWCCRLWFPFSVFSFLSSLSVSFSSFVYLSGSFSFSSLVFRRYMSVIACKINWLFNQKKTRVLTGSDAVISAAIDQNDSVEDESSISNSLQLLPTEHSEPAEENDEEAMEALRVFGWAIQQCESNPRMQRALSRFITNKEALMAQYRRPYEETLGISRSVGKNTMRKAQKSYFHMCGQNQSRTPGNE</sequence>
<accession>A0AAD7QPK5</accession>
<proteinExistence type="predicted"/>
<organism evidence="1 2">
    <name type="scientific">Lipomyces tetrasporus</name>
    <dbReference type="NCBI Taxonomy" id="54092"/>
    <lineage>
        <taxon>Eukaryota</taxon>
        <taxon>Fungi</taxon>
        <taxon>Dikarya</taxon>
        <taxon>Ascomycota</taxon>
        <taxon>Saccharomycotina</taxon>
        <taxon>Lipomycetes</taxon>
        <taxon>Lipomycetales</taxon>
        <taxon>Lipomycetaceae</taxon>
        <taxon>Lipomyces</taxon>
    </lineage>
</organism>
<comment type="caution">
    <text evidence="1">The sequence shown here is derived from an EMBL/GenBank/DDBJ whole genome shotgun (WGS) entry which is preliminary data.</text>
</comment>
<name>A0AAD7QPK5_9ASCO</name>
<dbReference type="EMBL" id="JARPMG010000008">
    <property type="protein sequence ID" value="KAJ8098880.1"/>
    <property type="molecule type" value="Genomic_DNA"/>
</dbReference>